<dbReference type="OMA" id="PCQMCAG"/>
<accession>T1L3K7</accession>
<dbReference type="GO" id="GO:0002100">
    <property type="term" value="P:tRNA wobble adenosine to inosine editing"/>
    <property type="evidence" value="ECO:0007669"/>
    <property type="project" value="TreeGrafter"/>
</dbReference>
<dbReference type="KEGG" id="tut:107370024"/>
<protein>
    <recommendedName>
        <fullName evidence="2">CMP/dCMP-type deaminase domain-containing protein</fullName>
    </recommendedName>
</protein>
<dbReference type="InterPro" id="IPR016193">
    <property type="entry name" value="Cytidine_deaminase-like"/>
</dbReference>
<reference evidence="3" key="2">
    <citation type="submission" date="2015-06" db="UniProtKB">
        <authorList>
            <consortium name="EnsemblMetazoa"/>
        </authorList>
    </citation>
    <scope>IDENTIFICATION</scope>
</reference>
<dbReference type="PROSITE" id="PS51747">
    <property type="entry name" value="CYT_DCMP_DEAMINASES_2"/>
    <property type="match status" value="1"/>
</dbReference>
<dbReference type="GO" id="GO:0052717">
    <property type="term" value="F:tRNA-specific adenosine-34 deaminase activity"/>
    <property type="evidence" value="ECO:0007669"/>
    <property type="project" value="TreeGrafter"/>
</dbReference>
<evidence type="ECO:0000313" key="4">
    <source>
        <dbReference type="Proteomes" id="UP000015104"/>
    </source>
</evidence>
<name>T1L3K7_TETUR</name>
<dbReference type="PANTHER" id="PTHR11079:SF149">
    <property type="entry name" value="TRNA-SPECIFIC ADENOSINE DEAMINASE 2"/>
    <property type="match status" value="1"/>
</dbReference>
<evidence type="ECO:0000259" key="2">
    <source>
        <dbReference type="PROSITE" id="PS51747"/>
    </source>
</evidence>
<dbReference type="CDD" id="cd01285">
    <property type="entry name" value="nucleoside_deaminase"/>
    <property type="match status" value="1"/>
</dbReference>
<reference evidence="4" key="1">
    <citation type="submission" date="2011-08" db="EMBL/GenBank/DDBJ databases">
        <authorList>
            <person name="Rombauts S."/>
        </authorList>
    </citation>
    <scope>NUCLEOTIDE SEQUENCE</scope>
    <source>
        <strain evidence="4">London</strain>
    </source>
</reference>
<dbReference type="EMBL" id="CAEY01001039">
    <property type="status" value="NOT_ANNOTATED_CDS"/>
    <property type="molecule type" value="Genomic_DNA"/>
</dbReference>
<dbReference type="Gene3D" id="3.40.140.10">
    <property type="entry name" value="Cytidine Deaminase, domain 2"/>
    <property type="match status" value="1"/>
</dbReference>
<gene>
    <name evidence="3" type="primary">107370024</name>
</gene>
<dbReference type="Pfam" id="PF00383">
    <property type="entry name" value="dCMP_cyt_deam_1"/>
    <property type="match status" value="1"/>
</dbReference>
<dbReference type="GO" id="GO:0005737">
    <property type="term" value="C:cytoplasm"/>
    <property type="evidence" value="ECO:0007669"/>
    <property type="project" value="TreeGrafter"/>
</dbReference>
<dbReference type="GO" id="GO:0005634">
    <property type="term" value="C:nucleus"/>
    <property type="evidence" value="ECO:0007669"/>
    <property type="project" value="TreeGrafter"/>
</dbReference>
<dbReference type="OrthoDB" id="408702at2759"/>
<organism evidence="3 4">
    <name type="scientific">Tetranychus urticae</name>
    <name type="common">Two-spotted spider mite</name>
    <dbReference type="NCBI Taxonomy" id="32264"/>
    <lineage>
        <taxon>Eukaryota</taxon>
        <taxon>Metazoa</taxon>
        <taxon>Ecdysozoa</taxon>
        <taxon>Arthropoda</taxon>
        <taxon>Chelicerata</taxon>
        <taxon>Arachnida</taxon>
        <taxon>Acari</taxon>
        <taxon>Acariformes</taxon>
        <taxon>Trombidiformes</taxon>
        <taxon>Prostigmata</taxon>
        <taxon>Eleutherengona</taxon>
        <taxon>Raphignathae</taxon>
        <taxon>Tetranychoidea</taxon>
        <taxon>Tetranychidae</taxon>
        <taxon>Tetranychus</taxon>
    </lineage>
</organism>
<dbReference type="STRING" id="32264.T1L3K7"/>
<dbReference type="EnsemblMetazoa" id="tetur36g00210.1">
    <property type="protein sequence ID" value="tetur36g00210.1"/>
    <property type="gene ID" value="tetur36g00210"/>
</dbReference>
<dbReference type="SUPFAM" id="SSF53927">
    <property type="entry name" value="Cytidine deaminase-like"/>
    <property type="match status" value="1"/>
</dbReference>
<dbReference type="AlphaFoldDB" id="T1L3K7"/>
<dbReference type="HOGENOM" id="CLU_025810_8_1_1"/>
<dbReference type="PANTHER" id="PTHR11079">
    <property type="entry name" value="CYTOSINE DEAMINASE FAMILY MEMBER"/>
    <property type="match status" value="1"/>
</dbReference>
<dbReference type="Proteomes" id="UP000015104">
    <property type="component" value="Unassembled WGS sequence"/>
</dbReference>
<proteinExistence type="predicted"/>
<feature type="domain" description="CMP/dCMP-type deaminase" evidence="2">
    <location>
        <begin position="29"/>
        <end position="158"/>
    </location>
</feature>
<evidence type="ECO:0000313" key="3">
    <source>
        <dbReference type="EnsemblMetazoa" id="tetur36g00210.1"/>
    </source>
</evidence>
<dbReference type="eggNOG" id="KOG1018">
    <property type="taxonomic scope" value="Eukaryota"/>
</dbReference>
<keyword evidence="1" id="KW-0378">Hydrolase</keyword>
<dbReference type="InterPro" id="IPR002125">
    <property type="entry name" value="CMP_dCMP_dom"/>
</dbReference>
<keyword evidence="4" id="KW-1185">Reference proteome</keyword>
<sequence length="212" mass="23634">MVMHPDPMPNERPMCNEKPSLVSGLVDVGIHLKLSEISFNLAEEALKSGEVPVGCVMVRIKSPSKLVLCDKDYEIISQGRNRVNASKNPTRHAEMECIDRILNWSKEQGITDLKEIWSSLIVYVTVEPCIMCARALRSLGISKVFYGCPNERFGGCSSVMNVHNDNSISDPIIDCFPGALNKSQAIDLLKKFYMGENPNAPEPKVKKKRLVE</sequence>
<evidence type="ECO:0000256" key="1">
    <source>
        <dbReference type="ARBA" id="ARBA00022801"/>
    </source>
</evidence>